<protein>
    <recommendedName>
        <fullName evidence="13">Chromosome condensation protein (CrcB)</fullName>
    </recommendedName>
</protein>
<dbReference type="GO" id="GO:0005886">
    <property type="term" value="C:plasma membrane"/>
    <property type="evidence" value="ECO:0007669"/>
    <property type="project" value="UniProtKB-SubCell"/>
</dbReference>
<organism evidence="11 12">
    <name type="scientific">Aspergillus arachidicola</name>
    <dbReference type="NCBI Taxonomy" id="656916"/>
    <lineage>
        <taxon>Eukaryota</taxon>
        <taxon>Fungi</taxon>
        <taxon>Dikarya</taxon>
        <taxon>Ascomycota</taxon>
        <taxon>Pezizomycotina</taxon>
        <taxon>Eurotiomycetes</taxon>
        <taxon>Eurotiomycetidae</taxon>
        <taxon>Eurotiales</taxon>
        <taxon>Aspergillaceae</taxon>
        <taxon>Aspergillus</taxon>
        <taxon>Aspergillus subgen. Circumdati</taxon>
    </lineage>
</organism>
<comment type="caution">
    <text evidence="11">The sequence shown here is derived from an EMBL/GenBank/DDBJ whole genome shotgun (WGS) entry which is preliminary data.</text>
</comment>
<comment type="similarity">
    <text evidence="7">Belongs to the fluoride channel Fluc/FEX (TC 1.A.43) family.</text>
</comment>
<dbReference type="GO" id="GO:1903425">
    <property type="term" value="F:fluoride transmembrane transporter activity"/>
    <property type="evidence" value="ECO:0007669"/>
    <property type="project" value="TreeGrafter"/>
</dbReference>
<evidence type="ECO:0000256" key="4">
    <source>
        <dbReference type="ARBA" id="ARBA00022692"/>
    </source>
</evidence>
<reference evidence="11 12" key="1">
    <citation type="submission" date="2017-05" db="EMBL/GenBank/DDBJ databases">
        <title>Genome sequence for an aflatoxigenic pathogen of Argentinian peanut, Aspergillus arachidicola.</title>
        <authorList>
            <person name="Moore G."/>
            <person name="Beltz S.B."/>
            <person name="Mack B.M."/>
        </authorList>
    </citation>
    <scope>NUCLEOTIDE SEQUENCE [LARGE SCALE GENOMIC DNA]</scope>
    <source>
        <strain evidence="11 12">CBS 117610</strain>
    </source>
</reference>
<evidence type="ECO:0000313" key="12">
    <source>
        <dbReference type="Proteomes" id="UP000231358"/>
    </source>
</evidence>
<proteinExistence type="inferred from homology"/>
<feature type="transmembrane region" description="Helical" evidence="10">
    <location>
        <begin position="296"/>
        <end position="313"/>
    </location>
</feature>
<dbReference type="PANTHER" id="PTHR28259:SF1">
    <property type="entry name" value="FLUORIDE EXPORT PROTEIN 1-RELATED"/>
    <property type="match status" value="1"/>
</dbReference>
<feature type="transmembrane region" description="Helical" evidence="10">
    <location>
        <begin position="365"/>
        <end position="385"/>
    </location>
</feature>
<dbReference type="Pfam" id="PF02537">
    <property type="entry name" value="CRCB"/>
    <property type="match status" value="2"/>
</dbReference>
<feature type="transmembrane region" description="Helical" evidence="10">
    <location>
        <begin position="150"/>
        <end position="171"/>
    </location>
</feature>
<evidence type="ECO:0000256" key="7">
    <source>
        <dbReference type="ARBA" id="ARBA00035120"/>
    </source>
</evidence>
<feature type="compositionally biased region" description="Low complexity" evidence="9">
    <location>
        <begin position="28"/>
        <end position="44"/>
    </location>
</feature>
<dbReference type="AlphaFoldDB" id="A0A2G7G3S0"/>
<dbReference type="InterPro" id="IPR003691">
    <property type="entry name" value="FluC"/>
</dbReference>
<evidence type="ECO:0000256" key="5">
    <source>
        <dbReference type="ARBA" id="ARBA00022989"/>
    </source>
</evidence>
<dbReference type="STRING" id="656916.A0A2G7G3S0"/>
<keyword evidence="6 10" id="KW-0472">Membrane</keyword>
<feature type="transmembrane region" description="Helical" evidence="10">
    <location>
        <begin position="209"/>
        <end position="242"/>
    </location>
</feature>
<feature type="transmembrane region" description="Helical" evidence="10">
    <location>
        <begin position="73"/>
        <end position="91"/>
    </location>
</feature>
<feature type="transmembrane region" description="Helical" evidence="10">
    <location>
        <begin position="254"/>
        <end position="276"/>
    </location>
</feature>
<evidence type="ECO:0000256" key="1">
    <source>
        <dbReference type="ARBA" id="ARBA00002598"/>
    </source>
</evidence>
<evidence type="ECO:0000256" key="10">
    <source>
        <dbReference type="SAM" id="Phobius"/>
    </source>
</evidence>
<evidence type="ECO:0000256" key="2">
    <source>
        <dbReference type="ARBA" id="ARBA00004651"/>
    </source>
</evidence>
<feature type="transmembrane region" description="Helical" evidence="10">
    <location>
        <begin position="97"/>
        <end position="120"/>
    </location>
</feature>
<keyword evidence="4 10" id="KW-0812">Transmembrane</keyword>
<evidence type="ECO:0000256" key="8">
    <source>
        <dbReference type="ARBA" id="ARBA00035585"/>
    </source>
</evidence>
<keyword evidence="12" id="KW-1185">Reference proteome</keyword>
<evidence type="ECO:0008006" key="13">
    <source>
        <dbReference type="Google" id="ProtNLM"/>
    </source>
</evidence>
<feature type="compositionally biased region" description="Polar residues" evidence="9">
    <location>
        <begin position="1"/>
        <end position="17"/>
    </location>
</feature>
<gene>
    <name evidence="11" type="ORF">AARAC_010736</name>
</gene>
<sequence>MASFQTHSNLQNQNISEETGLGLDEGVSQSKGSNSGSNSQQSSSEELPGSNIMTGEKWNKPSCSMKALTEIHVYSYLVLFAFIGTLMRLVIESLSFYPGAPVNTSVLWANVGGSCLMGFLSEDRELFRAAEPDISDEVWNTQHATRKKTIPLYIGLTTGFCGCLTSFSTFARDLFLAIANDLPVPSGPYQDVSLFGQIVTDTKAPNGGFSFMAIIAILLTEIGLSLAGLFLGAHIAIFAAPWTPSIPFPRLRRVLNFLVVLFAGSCWAALILLVALLRHSHDDISLWAPGIWRGPFLFALVFSPIGCLLRFFLSMKLNGRIPHFPLGTFIVNVGGTVVLGMAYSLQHAALGPSDLGGGSYIGCQILQGVMDGFCGCFTTVSTWVLELSALKRGHAYIYGGLTVIVALSALVIEIGSLQWTQGLTTPICFAE</sequence>
<name>A0A2G7G3S0_9EURO</name>
<dbReference type="Proteomes" id="UP000231358">
    <property type="component" value="Unassembled WGS sequence"/>
</dbReference>
<keyword evidence="3" id="KW-1003">Cell membrane</keyword>
<dbReference type="PANTHER" id="PTHR28259">
    <property type="entry name" value="FLUORIDE EXPORT PROTEIN 1-RELATED"/>
    <property type="match status" value="1"/>
</dbReference>
<accession>A0A2G7G3S0</accession>
<comment type="catalytic activity">
    <reaction evidence="8">
        <text>fluoride(in) = fluoride(out)</text>
        <dbReference type="Rhea" id="RHEA:76159"/>
        <dbReference type="ChEBI" id="CHEBI:17051"/>
    </reaction>
    <physiologicalReaction direction="left-to-right" evidence="8">
        <dbReference type="Rhea" id="RHEA:76160"/>
    </physiologicalReaction>
</comment>
<dbReference type="EMBL" id="NEXV01000231">
    <property type="protein sequence ID" value="PIG86721.1"/>
    <property type="molecule type" value="Genomic_DNA"/>
</dbReference>
<feature type="transmembrane region" description="Helical" evidence="10">
    <location>
        <begin position="397"/>
        <end position="419"/>
    </location>
</feature>
<evidence type="ECO:0000256" key="6">
    <source>
        <dbReference type="ARBA" id="ARBA00023136"/>
    </source>
</evidence>
<evidence type="ECO:0000256" key="9">
    <source>
        <dbReference type="SAM" id="MobiDB-lite"/>
    </source>
</evidence>
<keyword evidence="5 10" id="KW-1133">Transmembrane helix</keyword>
<feature type="transmembrane region" description="Helical" evidence="10">
    <location>
        <begin position="325"/>
        <end position="345"/>
    </location>
</feature>
<comment type="subcellular location">
    <subcellularLocation>
        <location evidence="2">Cell membrane</location>
        <topology evidence="2">Multi-pass membrane protein</topology>
    </subcellularLocation>
</comment>
<comment type="function">
    <text evidence="1">Fluoride channel required for the rapid expulsion of cytoplasmic fluoride.</text>
</comment>
<evidence type="ECO:0000256" key="3">
    <source>
        <dbReference type="ARBA" id="ARBA00022475"/>
    </source>
</evidence>
<feature type="region of interest" description="Disordered" evidence="9">
    <location>
        <begin position="1"/>
        <end position="55"/>
    </location>
</feature>
<evidence type="ECO:0000313" key="11">
    <source>
        <dbReference type="EMBL" id="PIG86721.1"/>
    </source>
</evidence>